<protein>
    <submittedName>
        <fullName evidence="2">Uncharacterized protein</fullName>
    </submittedName>
</protein>
<keyword evidence="3" id="KW-1185">Reference proteome</keyword>
<evidence type="ECO:0000313" key="2">
    <source>
        <dbReference type="EMBL" id="KAF7333379.1"/>
    </source>
</evidence>
<proteinExistence type="predicted"/>
<name>A0A8H6X3J4_9AGAR</name>
<dbReference type="Proteomes" id="UP000620124">
    <property type="component" value="Unassembled WGS sequence"/>
</dbReference>
<dbReference type="EMBL" id="JACAZI010000029">
    <property type="protein sequence ID" value="KAF7333379.1"/>
    <property type="molecule type" value="Genomic_DNA"/>
</dbReference>
<keyword evidence="1" id="KW-0812">Transmembrane</keyword>
<keyword evidence="1" id="KW-0472">Membrane</keyword>
<comment type="caution">
    <text evidence="2">The sequence shown here is derived from an EMBL/GenBank/DDBJ whole genome shotgun (WGS) entry which is preliminary data.</text>
</comment>
<dbReference type="AlphaFoldDB" id="A0A8H6X3J4"/>
<feature type="transmembrane region" description="Helical" evidence="1">
    <location>
        <begin position="14"/>
        <end position="35"/>
    </location>
</feature>
<dbReference type="OrthoDB" id="3019750at2759"/>
<feature type="transmembrane region" description="Helical" evidence="1">
    <location>
        <begin position="216"/>
        <end position="236"/>
    </location>
</feature>
<reference evidence="2" key="1">
    <citation type="submission" date="2020-05" db="EMBL/GenBank/DDBJ databases">
        <title>Mycena genomes resolve the evolution of fungal bioluminescence.</title>
        <authorList>
            <person name="Tsai I.J."/>
        </authorList>
    </citation>
    <scope>NUCLEOTIDE SEQUENCE</scope>
    <source>
        <strain evidence="2">CCC161011</strain>
    </source>
</reference>
<feature type="transmembrane region" description="Helical" evidence="1">
    <location>
        <begin position="140"/>
        <end position="159"/>
    </location>
</feature>
<evidence type="ECO:0000256" key="1">
    <source>
        <dbReference type="SAM" id="Phobius"/>
    </source>
</evidence>
<organism evidence="2 3">
    <name type="scientific">Mycena venus</name>
    <dbReference type="NCBI Taxonomy" id="2733690"/>
    <lineage>
        <taxon>Eukaryota</taxon>
        <taxon>Fungi</taxon>
        <taxon>Dikarya</taxon>
        <taxon>Basidiomycota</taxon>
        <taxon>Agaricomycotina</taxon>
        <taxon>Agaricomycetes</taxon>
        <taxon>Agaricomycetidae</taxon>
        <taxon>Agaricales</taxon>
        <taxon>Marasmiineae</taxon>
        <taxon>Mycenaceae</taxon>
        <taxon>Mycena</taxon>
    </lineage>
</organism>
<keyword evidence="1" id="KW-1133">Transmembrane helix</keyword>
<feature type="transmembrane region" description="Helical" evidence="1">
    <location>
        <begin position="171"/>
        <end position="196"/>
    </location>
</feature>
<feature type="transmembrane region" description="Helical" evidence="1">
    <location>
        <begin position="107"/>
        <end position="128"/>
    </location>
</feature>
<gene>
    <name evidence="2" type="ORF">MVEN_02353600</name>
</gene>
<sequence length="275" mass="30546">MNYTVEAGAFDPSWVFFVGLLSSTGISLLTYGIYVNLFILSIHTLTRRLGHPGTKFLIVTSCVMAVIGTAQMALSIAETVITARFVQQLVHAHELERPVLNNLVKPIVTAEIVISAINNFVTDTFFLYRCYVIWNFQRKILFFPALLILTAFVVEIWISTKQGLIDPQVGYSLGVATNLVLTTLTGNTDSAGRILWIRRAASHLGLNNLRTRYNRAIEIILESGAIYCITVIYLAITSSIHNQEVYSIGLGFGENLLAKHNPNIHIGLHWAETHG</sequence>
<feature type="transmembrane region" description="Helical" evidence="1">
    <location>
        <begin position="56"/>
        <end position="77"/>
    </location>
</feature>
<accession>A0A8H6X3J4</accession>
<evidence type="ECO:0000313" key="3">
    <source>
        <dbReference type="Proteomes" id="UP000620124"/>
    </source>
</evidence>